<dbReference type="EMBL" id="QGTR01000002">
    <property type="protein sequence ID" value="PWW02072.1"/>
    <property type="molecule type" value="Genomic_DNA"/>
</dbReference>
<organism evidence="1 2">
    <name type="scientific">Hoeflea marina</name>
    <dbReference type="NCBI Taxonomy" id="274592"/>
    <lineage>
        <taxon>Bacteria</taxon>
        <taxon>Pseudomonadati</taxon>
        <taxon>Pseudomonadota</taxon>
        <taxon>Alphaproteobacteria</taxon>
        <taxon>Hyphomicrobiales</taxon>
        <taxon>Rhizobiaceae</taxon>
        <taxon>Hoeflea</taxon>
    </lineage>
</organism>
<reference evidence="1 2" key="1">
    <citation type="submission" date="2018-05" db="EMBL/GenBank/DDBJ databases">
        <title>Genomic Encyclopedia of Type Strains, Phase IV (KMG-IV): sequencing the most valuable type-strain genomes for metagenomic binning, comparative biology and taxonomic classification.</title>
        <authorList>
            <person name="Goeker M."/>
        </authorList>
    </citation>
    <scope>NUCLEOTIDE SEQUENCE [LARGE SCALE GENOMIC DNA]</scope>
    <source>
        <strain evidence="1 2">DSM 16791</strain>
    </source>
</reference>
<keyword evidence="2" id="KW-1185">Reference proteome</keyword>
<evidence type="ECO:0000313" key="1">
    <source>
        <dbReference type="EMBL" id="PWW02072.1"/>
    </source>
</evidence>
<dbReference type="Proteomes" id="UP000246352">
    <property type="component" value="Unassembled WGS sequence"/>
</dbReference>
<sequence>MVAEEANELTIQQTLEFANDIREAVRTTLNFNEHGMPIGQPWVAGEPADYLESAGRPIR</sequence>
<comment type="caution">
    <text evidence="1">The sequence shown here is derived from an EMBL/GenBank/DDBJ whole genome shotgun (WGS) entry which is preliminary data.</text>
</comment>
<protein>
    <submittedName>
        <fullName evidence="1">Uncharacterized protein</fullName>
    </submittedName>
</protein>
<proteinExistence type="predicted"/>
<gene>
    <name evidence="1" type="ORF">DFR52_102739</name>
</gene>
<dbReference type="AlphaFoldDB" id="A0A317PMF9"/>
<accession>A0A317PMF9</accession>
<evidence type="ECO:0000313" key="2">
    <source>
        <dbReference type="Proteomes" id="UP000246352"/>
    </source>
</evidence>
<name>A0A317PMF9_9HYPH</name>